<feature type="transmembrane region" description="Helical" evidence="1">
    <location>
        <begin position="22"/>
        <end position="42"/>
    </location>
</feature>
<keyword evidence="1" id="KW-1133">Transmembrane helix</keyword>
<evidence type="ECO:0000313" key="2">
    <source>
        <dbReference type="EMBL" id="JAE04541.1"/>
    </source>
</evidence>
<name>A0A0A9F329_ARUDO</name>
<proteinExistence type="predicted"/>
<reference evidence="2" key="1">
    <citation type="submission" date="2014-09" db="EMBL/GenBank/DDBJ databases">
        <authorList>
            <person name="Magalhaes I.L.F."/>
            <person name="Oliveira U."/>
            <person name="Santos F.R."/>
            <person name="Vidigal T.H.D.A."/>
            <person name="Brescovit A.D."/>
            <person name="Santos A.J."/>
        </authorList>
    </citation>
    <scope>NUCLEOTIDE SEQUENCE</scope>
    <source>
        <tissue evidence="2">Shoot tissue taken approximately 20 cm above the soil surface</tissue>
    </source>
</reference>
<keyword evidence="1" id="KW-0812">Transmembrane</keyword>
<accession>A0A0A9F329</accession>
<reference evidence="2" key="2">
    <citation type="journal article" date="2015" name="Data Brief">
        <title>Shoot transcriptome of the giant reed, Arundo donax.</title>
        <authorList>
            <person name="Barrero R.A."/>
            <person name="Guerrero F.D."/>
            <person name="Moolhuijzen P."/>
            <person name="Goolsby J.A."/>
            <person name="Tidwell J."/>
            <person name="Bellgard S.E."/>
            <person name="Bellgard M.I."/>
        </authorList>
    </citation>
    <scope>NUCLEOTIDE SEQUENCE</scope>
    <source>
        <tissue evidence="2">Shoot tissue taken approximately 20 cm above the soil surface</tissue>
    </source>
</reference>
<organism evidence="2">
    <name type="scientific">Arundo donax</name>
    <name type="common">Giant reed</name>
    <name type="synonym">Donax arundinaceus</name>
    <dbReference type="NCBI Taxonomy" id="35708"/>
    <lineage>
        <taxon>Eukaryota</taxon>
        <taxon>Viridiplantae</taxon>
        <taxon>Streptophyta</taxon>
        <taxon>Embryophyta</taxon>
        <taxon>Tracheophyta</taxon>
        <taxon>Spermatophyta</taxon>
        <taxon>Magnoliopsida</taxon>
        <taxon>Liliopsida</taxon>
        <taxon>Poales</taxon>
        <taxon>Poaceae</taxon>
        <taxon>PACMAD clade</taxon>
        <taxon>Arundinoideae</taxon>
        <taxon>Arundineae</taxon>
        <taxon>Arundo</taxon>
    </lineage>
</organism>
<dbReference type="EMBL" id="GBRH01193355">
    <property type="protein sequence ID" value="JAE04541.1"/>
    <property type="molecule type" value="Transcribed_RNA"/>
</dbReference>
<protein>
    <submittedName>
        <fullName evidence="2">Uncharacterized protein</fullName>
    </submittedName>
</protein>
<keyword evidence="1" id="KW-0472">Membrane</keyword>
<dbReference type="AlphaFoldDB" id="A0A0A9F329"/>
<evidence type="ECO:0000256" key="1">
    <source>
        <dbReference type="SAM" id="Phobius"/>
    </source>
</evidence>
<sequence length="53" mass="6148">MSGTRHNGWCTSYLFTCDLRPVAHTGSLGLHLWIFNMYFIAFRSTQEPPDRSQ</sequence>